<keyword evidence="1" id="KW-1133">Transmembrane helix</keyword>
<evidence type="ECO:0000313" key="2">
    <source>
        <dbReference type="EMBL" id="CUS98098.1"/>
    </source>
</evidence>
<name>A0A656D3G7_KRYT1</name>
<protein>
    <submittedName>
        <fullName evidence="2">ATP-binding cassette</fullName>
    </submittedName>
</protein>
<keyword evidence="3" id="KW-1185">Reference proteome</keyword>
<feature type="transmembrane region" description="Helical" evidence="1">
    <location>
        <begin position="121"/>
        <end position="142"/>
    </location>
</feature>
<dbReference type="AlphaFoldDB" id="A0A656D3G7"/>
<evidence type="ECO:0000256" key="1">
    <source>
        <dbReference type="SAM" id="Phobius"/>
    </source>
</evidence>
<feature type="transmembrane region" description="Helical" evidence="1">
    <location>
        <begin position="149"/>
        <end position="177"/>
    </location>
</feature>
<keyword evidence="1" id="KW-0472">Membrane</keyword>
<organism evidence="2 3">
    <name type="scientific">Kryptobacter tengchongensis</name>
    <dbReference type="NCBI Taxonomy" id="1643429"/>
    <lineage>
        <taxon>Bacteria</taxon>
        <taxon>Pseudomonadati</taxon>
        <taxon>Candidatus Kryptoniota</taxon>
        <taxon>Candidatus Kryptobacter</taxon>
    </lineage>
</organism>
<gene>
    <name evidence="2" type="ORF">JGI24_00387</name>
</gene>
<proteinExistence type="predicted"/>
<keyword evidence="1" id="KW-0812">Transmembrane</keyword>
<evidence type="ECO:0000313" key="3">
    <source>
        <dbReference type="Proteomes" id="UP000243065"/>
    </source>
</evidence>
<dbReference type="InterPro" id="IPR031599">
    <property type="entry name" value="ABC_tran_2"/>
</dbReference>
<dbReference type="Proteomes" id="UP000243065">
    <property type="component" value="Unassembled WGS sequence"/>
</dbReference>
<keyword evidence="2" id="KW-0067">ATP-binding</keyword>
<feature type="transmembrane region" description="Helical" evidence="1">
    <location>
        <begin position="34"/>
        <end position="57"/>
    </location>
</feature>
<feature type="transmembrane region" description="Helical" evidence="1">
    <location>
        <begin position="69"/>
        <end position="93"/>
    </location>
</feature>
<reference evidence="2 3" key="1">
    <citation type="submission" date="2015-11" db="EMBL/GenBank/DDBJ databases">
        <authorList>
            <person name="Varghese N."/>
        </authorList>
    </citation>
    <scope>NUCLEOTIDE SEQUENCE [LARGE SCALE GENOMIC DNA]</scope>
    <source>
        <strain evidence="2 3">JGI-24</strain>
    </source>
</reference>
<dbReference type="Pfam" id="PF16949">
    <property type="entry name" value="ABC_tran_2"/>
    <property type="match status" value="1"/>
</dbReference>
<accession>A0A656D3G7</accession>
<sequence length="183" mass="21035">MSDLFLILKFKLISIFKSTFETRWSGVLKELGSLIVFTGFALSTFISSNYATAYLLAEARIGLFLFHRILSMLLFILFVLVSLGNVIVAYSTLYKSKDLEFFLTTPIKPIKIYIVKFLDNFFYSSSTMFIFISAILLGYGSYFRKSFNFYIFSFIGVLIPFMLMSASFSITILMLILRLSKKN</sequence>
<dbReference type="GO" id="GO:0005524">
    <property type="term" value="F:ATP binding"/>
    <property type="evidence" value="ECO:0007669"/>
    <property type="project" value="UniProtKB-KW"/>
</dbReference>
<keyword evidence="2" id="KW-0547">Nucleotide-binding</keyword>
<dbReference type="EMBL" id="CZVU01000010">
    <property type="protein sequence ID" value="CUS98098.1"/>
    <property type="molecule type" value="Genomic_DNA"/>
</dbReference>